<dbReference type="InterPro" id="IPR051497">
    <property type="entry name" value="Dev/Hematopoietic_TF"/>
</dbReference>
<evidence type="ECO:0000313" key="10">
    <source>
        <dbReference type="EMBL" id="CAH1777789.1"/>
    </source>
</evidence>
<evidence type="ECO:0000256" key="7">
    <source>
        <dbReference type="ARBA" id="ARBA00023163"/>
    </source>
</evidence>
<dbReference type="SMART" id="SM00355">
    <property type="entry name" value="ZnF_C2H2"/>
    <property type="match status" value="3"/>
</dbReference>
<evidence type="ECO:0000256" key="5">
    <source>
        <dbReference type="ARBA" id="ARBA00022833"/>
    </source>
</evidence>
<evidence type="ECO:0000256" key="8">
    <source>
        <dbReference type="ARBA" id="ARBA00023242"/>
    </source>
</evidence>
<keyword evidence="6" id="KW-0805">Transcription regulation</keyword>
<sequence length="228" mass="26549">DETAFKTGGLPDDGEDIGLLVEFGSDQYFVPASDSSTVINEDIDQEEDIVEETFNYPEHDEEQIEPTEETYDHSQHGRFYKPKKRFVPTGKKQKHTWIQKRKHYGSKKQHKIGVKPKKGIPHGPYTNKFTCSYCNKTWYNKSTLDMHIRTHTGEKPFKCQLCPKKFAQKGNMKTHYGRYHSKENIDHKIKMEEDGTVAVQMFRCSACSLSFISQNRLEKHMITSCFKE</sequence>
<dbReference type="AlphaFoldDB" id="A0A8J1TID3"/>
<reference evidence="10" key="1">
    <citation type="submission" date="2022-03" db="EMBL/GenBank/DDBJ databases">
        <authorList>
            <person name="Martin C."/>
        </authorList>
    </citation>
    <scope>NUCLEOTIDE SEQUENCE</scope>
</reference>
<organism evidence="10 11">
    <name type="scientific">Owenia fusiformis</name>
    <name type="common">Polychaete worm</name>
    <dbReference type="NCBI Taxonomy" id="6347"/>
    <lineage>
        <taxon>Eukaryota</taxon>
        <taxon>Metazoa</taxon>
        <taxon>Spiralia</taxon>
        <taxon>Lophotrochozoa</taxon>
        <taxon>Annelida</taxon>
        <taxon>Polychaeta</taxon>
        <taxon>Sedentaria</taxon>
        <taxon>Canalipalpata</taxon>
        <taxon>Sabellida</taxon>
        <taxon>Oweniida</taxon>
        <taxon>Oweniidae</taxon>
        <taxon>Owenia</taxon>
    </lineage>
</organism>
<evidence type="ECO:0000313" key="11">
    <source>
        <dbReference type="Proteomes" id="UP000749559"/>
    </source>
</evidence>
<dbReference type="FunFam" id="3.30.160.60:FF:000145">
    <property type="entry name" value="Zinc finger protein 574"/>
    <property type="match status" value="1"/>
</dbReference>
<dbReference type="GO" id="GO:0005634">
    <property type="term" value="C:nucleus"/>
    <property type="evidence" value="ECO:0007669"/>
    <property type="project" value="UniProtKB-SubCell"/>
</dbReference>
<proteinExistence type="predicted"/>
<dbReference type="Gene3D" id="3.30.160.60">
    <property type="entry name" value="Classic Zinc Finger"/>
    <property type="match status" value="2"/>
</dbReference>
<comment type="subcellular location">
    <subcellularLocation>
        <location evidence="1">Nucleus</location>
    </subcellularLocation>
</comment>
<dbReference type="GO" id="GO:0006357">
    <property type="term" value="P:regulation of transcription by RNA polymerase II"/>
    <property type="evidence" value="ECO:0007669"/>
    <property type="project" value="TreeGrafter"/>
</dbReference>
<keyword evidence="7" id="KW-0804">Transcription</keyword>
<dbReference type="PANTHER" id="PTHR45993">
    <property type="entry name" value="B-CELL LYMPHOMA/LEUKEMIA 11"/>
    <property type="match status" value="1"/>
</dbReference>
<comment type="caution">
    <text evidence="10">The sequence shown here is derived from an EMBL/GenBank/DDBJ whole genome shotgun (WGS) entry which is preliminary data.</text>
</comment>
<dbReference type="Proteomes" id="UP000749559">
    <property type="component" value="Unassembled WGS sequence"/>
</dbReference>
<evidence type="ECO:0000256" key="1">
    <source>
        <dbReference type="ARBA" id="ARBA00004123"/>
    </source>
</evidence>
<keyword evidence="3" id="KW-0677">Repeat</keyword>
<dbReference type="GO" id="GO:0003700">
    <property type="term" value="F:DNA-binding transcription factor activity"/>
    <property type="evidence" value="ECO:0007669"/>
    <property type="project" value="TreeGrafter"/>
</dbReference>
<evidence type="ECO:0000256" key="6">
    <source>
        <dbReference type="ARBA" id="ARBA00023015"/>
    </source>
</evidence>
<gene>
    <name evidence="10" type="ORF">OFUS_LOCUS4787</name>
</gene>
<evidence type="ECO:0000256" key="2">
    <source>
        <dbReference type="ARBA" id="ARBA00022723"/>
    </source>
</evidence>
<keyword evidence="5" id="KW-0862">Zinc</keyword>
<protein>
    <submittedName>
        <fullName evidence="10">Uncharacterized protein</fullName>
    </submittedName>
</protein>
<dbReference type="PROSITE" id="PS50157">
    <property type="entry name" value="ZINC_FINGER_C2H2_2"/>
    <property type="match status" value="2"/>
</dbReference>
<accession>A0A8J1TID3</accession>
<dbReference type="InterPro" id="IPR013087">
    <property type="entry name" value="Znf_C2H2_type"/>
</dbReference>
<evidence type="ECO:0000256" key="9">
    <source>
        <dbReference type="SAM" id="MobiDB-lite"/>
    </source>
</evidence>
<feature type="region of interest" description="Disordered" evidence="9">
    <location>
        <begin position="55"/>
        <end position="77"/>
    </location>
</feature>
<dbReference type="PANTHER" id="PTHR45993:SF6">
    <property type="entry name" value="C2H2-TYPE DOMAIN-CONTAINING PROTEIN"/>
    <property type="match status" value="1"/>
</dbReference>
<dbReference type="FunFam" id="3.30.160.60:FF:000130">
    <property type="entry name" value="Spalt-like transcription factor 4"/>
    <property type="match status" value="1"/>
</dbReference>
<dbReference type="PROSITE" id="PS00028">
    <property type="entry name" value="ZINC_FINGER_C2H2_1"/>
    <property type="match status" value="2"/>
</dbReference>
<dbReference type="Pfam" id="PF00096">
    <property type="entry name" value="zf-C2H2"/>
    <property type="match status" value="2"/>
</dbReference>
<keyword evidence="8" id="KW-0539">Nucleus</keyword>
<evidence type="ECO:0000256" key="4">
    <source>
        <dbReference type="ARBA" id="ARBA00022771"/>
    </source>
</evidence>
<keyword evidence="2" id="KW-0479">Metal-binding</keyword>
<keyword evidence="11" id="KW-1185">Reference proteome</keyword>
<feature type="compositionally biased region" description="Acidic residues" evidence="9">
    <location>
        <begin position="59"/>
        <end position="69"/>
    </location>
</feature>
<keyword evidence="4" id="KW-0863">Zinc-finger</keyword>
<dbReference type="GO" id="GO:0000978">
    <property type="term" value="F:RNA polymerase II cis-regulatory region sequence-specific DNA binding"/>
    <property type="evidence" value="ECO:0007669"/>
    <property type="project" value="TreeGrafter"/>
</dbReference>
<dbReference type="GO" id="GO:0008270">
    <property type="term" value="F:zinc ion binding"/>
    <property type="evidence" value="ECO:0007669"/>
    <property type="project" value="UniProtKB-KW"/>
</dbReference>
<evidence type="ECO:0000256" key="3">
    <source>
        <dbReference type="ARBA" id="ARBA00022737"/>
    </source>
</evidence>
<dbReference type="OrthoDB" id="40579at2759"/>
<feature type="non-terminal residue" evidence="10">
    <location>
        <position position="1"/>
    </location>
</feature>
<dbReference type="InterPro" id="IPR036236">
    <property type="entry name" value="Znf_C2H2_sf"/>
</dbReference>
<dbReference type="SUPFAM" id="SSF57667">
    <property type="entry name" value="beta-beta-alpha zinc fingers"/>
    <property type="match status" value="1"/>
</dbReference>
<name>A0A8J1TID3_OWEFU</name>
<dbReference type="EMBL" id="CAIIXF020000002">
    <property type="protein sequence ID" value="CAH1777789.1"/>
    <property type="molecule type" value="Genomic_DNA"/>
</dbReference>